<name>A0A3E3IQ52_9FIRM</name>
<dbReference type="InterPro" id="IPR018060">
    <property type="entry name" value="HTH_AraC"/>
</dbReference>
<evidence type="ECO:0000259" key="8">
    <source>
        <dbReference type="PROSITE" id="PS50110"/>
    </source>
</evidence>
<dbReference type="OrthoDB" id="159632at2"/>
<sequence>MYRVLFAEDELLVRLGLKNSIRWADYEMEVVGEADNGITALELFRRLKPDVLITDIKMGGMDGYELIRRVRDIDGSCAIVIISCLDDFETLRKMMGYCIIGYILKASMTFEEIGDVLKRTKQYLENIRRQQAEPEPEEEGKKEARLCSYLCSAEKPEETVRWMADWAVPLESLRFMVLLSLRREDSGKINALGMKLVRQLLEQWLPGAVCAQMSRTEVAVLWPGEEEKLEEGLARLDDAVDNFLGVKFLRKKAALKKEQSVWEAYRELLYQETQAREEDPLMEKAVRFMQERYREQITLHEISDYLCISPSYFSALFKKNTGKSFVEYLNDIRLEKVLAELRISKDKIACIAQRHGFRNQEYFTRFFKKKMGISPVKWRQQNFRTKKGAAHEKTELEG</sequence>
<dbReference type="EMBL" id="QVLU01000017">
    <property type="protein sequence ID" value="RGE69220.1"/>
    <property type="molecule type" value="Genomic_DNA"/>
</dbReference>
<dbReference type="PROSITE" id="PS00041">
    <property type="entry name" value="HTH_ARAC_FAMILY_1"/>
    <property type="match status" value="1"/>
</dbReference>
<dbReference type="Gene3D" id="3.40.50.2300">
    <property type="match status" value="1"/>
</dbReference>
<evidence type="ECO:0000256" key="6">
    <source>
        <dbReference type="PROSITE-ProRule" id="PRU00169"/>
    </source>
</evidence>
<dbReference type="RefSeq" id="WP_025488426.1">
    <property type="nucleotide sequence ID" value="NZ_CALBAU010000199.1"/>
</dbReference>
<evidence type="ECO:0000313" key="10">
    <source>
        <dbReference type="Proteomes" id="UP000261166"/>
    </source>
</evidence>
<dbReference type="AlphaFoldDB" id="A0A3E3IQ52"/>
<dbReference type="SUPFAM" id="SSF52172">
    <property type="entry name" value="CheY-like"/>
    <property type="match status" value="1"/>
</dbReference>
<evidence type="ECO:0000256" key="1">
    <source>
        <dbReference type="ARBA" id="ARBA00018672"/>
    </source>
</evidence>
<evidence type="ECO:0000256" key="4">
    <source>
        <dbReference type="ARBA" id="ARBA00023163"/>
    </source>
</evidence>
<accession>A0A3E3IQ52</accession>
<comment type="function">
    <text evidence="5">May play the central regulatory role in sporulation. It may be an element of the effector pathway responsible for the activation of sporulation genes in response to nutritional stress. Spo0A may act in concert with spo0H (a sigma factor) to control the expression of some genes that are critical to the sporulation process.</text>
</comment>
<dbReference type="SMART" id="SM00448">
    <property type="entry name" value="REC"/>
    <property type="match status" value="1"/>
</dbReference>
<dbReference type="GO" id="GO:0003700">
    <property type="term" value="F:DNA-binding transcription factor activity"/>
    <property type="evidence" value="ECO:0007669"/>
    <property type="project" value="InterPro"/>
</dbReference>
<dbReference type="Gene3D" id="1.10.10.60">
    <property type="entry name" value="Homeodomain-like"/>
    <property type="match status" value="2"/>
</dbReference>
<dbReference type="InterPro" id="IPR011006">
    <property type="entry name" value="CheY-like_superfamily"/>
</dbReference>
<evidence type="ECO:0000313" key="9">
    <source>
        <dbReference type="EMBL" id="RGE69220.1"/>
    </source>
</evidence>
<feature type="domain" description="HTH araC/xylS-type" evidence="7">
    <location>
        <begin position="283"/>
        <end position="381"/>
    </location>
</feature>
<dbReference type="Pfam" id="PF12833">
    <property type="entry name" value="HTH_18"/>
    <property type="match status" value="1"/>
</dbReference>
<dbReference type="InterPro" id="IPR001789">
    <property type="entry name" value="Sig_transdc_resp-reg_receiver"/>
</dbReference>
<evidence type="ECO:0000256" key="2">
    <source>
        <dbReference type="ARBA" id="ARBA00023015"/>
    </source>
</evidence>
<keyword evidence="6" id="KW-0597">Phosphoprotein</keyword>
<dbReference type="SMART" id="SM00342">
    <property type="entry name" value="HTH_ARAC"/>
    <property type="match status" value="1"/>
</dbReference>
<dbReference type="SUPFAM" id="SSF46689">
    <property type="entry name" value="Homeodomain-like"/>
    <property type="match status" value="2"/>
</dbReference>
<evidence type="ECO:0000256" key="3">
    <source>
        <dbReference type="ARBA" id="ARBA00023125"/>
    </source>
</evidence>
<dbReference type="PROSITE" id="PS50110">
    <property type="entry name" value="RESPONSE_REGULATORY"/>
    <property type="match status" value="1"/>
</dbReference>
<dbReference type="Proteomes" id="UP000261166">
    <property type="component" value="Unassembled WGS sequence"/>
</dbReference>
<evidence type="ECO:0000256" key="5">
    <source>
        <dbReference type="ARBA" id="ARBA00024867"/>
    </source>
</evidence>
<dbReference type="PANTHER" id="PTHR43280">
    <property type="entry name" value="ARAC-FAMILY TRANSCRIPTIONAL REGULATOR"/>
    <property type="match status" value="1"/>
</dbReference>
<dbReference type="InterPro" id="IPR009057">
    <property type="entry name" value="Homeodomain-like_sf"/>
</dbReference>
<dbReference type="Pfam" id="PF00072">
    <property type="entry name" value="Response_reg"/>
    <property type="match status" value="1"/>
</dbReference>
<comment type="caution">
    <text evidence="9">The sequence shown here is derived from an EMBL/GenBank/DDBJ whole genome shotgun (WGS) entry which is preliminary data.</text>
</comment>
<feature type="domain" description="Response regulatory" evidence="8">
    <location>
        <begin position="3"/>
        <end position="120"/>
    </location>
</feature>
<dbReference type="GO" id="GO:0000160">
    <property type="term" value="P:phosphorelay signal transduction system"/>
    <property type="evidence" value="ECO:0007669"/>
    <property type="project" value="InterPro"/>
</dbReference>
<feature type="modified residue" description="4-aspartylphosphate" evidence="6">
    <location>
        <position position="55"/>
    </location>
</feature>
<dbReference type="GO" id="GO:0043565">
    <property type="term" value="F:sequence-specific DNA binding"/>
    <property type="evidence" value="ECO:0007669"/>
    <property type="project" value="InterPro"/>
</dbReference>
<keyword evidence="4" id="KW-0804">Transcription</keyword>
<gene>
    <name evidence="9" type="ORF">DWY69_17845</name>
</gene>
<keyword evidence="2" id="KW-0805">Transcription regulation</keyword>
<dbReference type="PROSITE" id="PS01124">
    <property type="entry name" value="HTH_ARAC_FAMILY_2"/>
    <property type="match status" value="1"/>
</dbReference>
<dbReference type="PANTHER" id="PTHR43280:SF2">
    <property type="entry name" value="HTH-TYPE TRANSCRIPTIONAL REGULATOR EXSA"/>
    <property type="match status" value="1"/>
</dbReference>
<evidence type="ECO:0000259" key="7">
    <source>
        <dbReference type="PROSITE" id="PS01124"/>
    </source>
</evidence>
<protein>
    <recommendedName>
        <fullName evidence="1">Stage 0 sporulation protein A homolog</fullName>
    </recommendedName>
</protein>
<organism evidence="9 10">
    <name type="scientific">Eisenbergiella massiliensis</name>
    <dbReference type="NCBI Taxonomy" id="1720294"/>
    <lineage>
        <taxon>Bacteria</taxon>
        <taxon>Bacillati</taxon>
        <taxon>Bacillota</taxon>
        <taxon>Clostridia</taxon>
        <taxon>Lachnospirales</taxon>
        <taxon>Lachnospiraceae</taxon>
        <taxon>Eisenbergiella</taxon>
    </lineage>
</organism>
<reference evidence="9 10" key="1">
    <citation type="submission" date="2018-08" db="EMBL/GenBank/DDBJ databases">
        <title>A genome reference for cultivated species of the human gut microbiota.</title>
        <authorList>
            <person name="Zou Y."/>
            <person name="Xue W."/>
            <person name="Luo G."/>
        </authorList>
    </citation>
    <scope>NUCLEOTIDE SEQUENCE [LARGE SCALE GENOMIC DNA]</scope>
    <source>
        <strain evidence="9 10">AF26-4BH</strain>
    </source>
</reference>
<dbReference type="CDD" id="cd17536">
    <property type="entry name" value="REC_YesN-like"/>
    <property type="match status" value="1"/>
</dbReference>
<proteinExistence type="predicted"/>
<dbReference type="InterPro" id="IPR018062">
    <property type="entry name" value="HTH_AraC-typ_CS"/>
</dbReference>
<keyword evidence="3 9" id="KW-0238">DNA-binding</keyword>